<accession>A0A0R1GLK0</accession>
<comment type="caution">
    <text evidence="1">The sequence shown here is derived from an EMBL/GenBank/DDBJ whole genome shotgun (WGS) entry which is preliminary data.</text>
</comment>
<proteinExistence type="predicted"/>
<gene>
    <name evidence="1" type="ORF">FD07_GL001642</name>
</gene>
<dbReference type="Gene3D" id="2.60.120.200">
    <property type="match status" value="1"/>
</dbReference>
<keyword evidence="2" id="KW-1185">Reference proteome</keyword>
<dbReference type="eggNOG" id="COG4886">
    <property type="taxonomic scope" value="Bacteria"/>
</dbReference>
<protein>
    <recommendedName>
        <fullName evidence="3">WxL domain-containing protein</fullName>
    </recommendedName>
</protein>
<organism evidence="1 2">
    <name type="scientific">Levilactobacillus parabrevis ATCC 53295</name>
    <dbReference type="NCBI Taxonomy" id="1267003"/>
    <lineage>
        <taxon>Bacteria</taxon>
        <taxon>Bacillati</taxon>
        <taxon>Bacillota</taxon>
        <taxon>Bacilli</taxon>
        <taxon>Lactobacillales</taxon>
        <taxon>Lactobacillaceae</taxon>
        <taxon>Levilactobacillus</taxon>
    </lineage>
</organism>
<evidence type="ECO:0000313" key="1">
    <source>
        <dbReference type="EMBL" id="KRK34959.1"/>
    </source>
</evidence>
<dbReference type="PATRIC" id="fig|1267003.4.peg.1730"/>
<dbReference type="STRING" id="357278.IV61_GL001724"/>
<sequence length="535" mass="58141">MQHNGLLYKRNNFLANGYWHHLTLKWQAPSAGSSLGEMTYYFDDKDPQTGMKLDNPAVQSVQVDISKFHLGADKKIRWGFTGSTGTRYENNLVVFEKVPGLVDVDAKAQLVDKSQANKVIDDPKARVYTGDRMVLKYHLNYKSGRDSWQKIQSKLHLPAGIAFDSATVAYDDGKPADDKGTETFSINPDDISGQSVSGTLARSLSKNAAIGETAGATITFTGHATSKTATASSPEEIAGQTSSFEGTNAITQATTSAFQLVAGEDDTSVMTMALTGDHVLPDSDNRRGSESLDSAADVTVSGRIDYRKKSDGTAITGKTLTLQPRFNGESLQTKVITDTDKRGVYDFTYTIPAGNLLGGGHDNILELFAADTSAHLSATNSLRYIVTLRGGTRTMSVSSFATFNKDNPQHMTGRRMRLKPDSNWSVTVHDSVGKNDAWTLQASASPLTSRLRDGLLAGDLKYVDGEGNENSLTHGVVNLERHVTASDDEDFDITKLWRDKPNRGIFLDIDGGAAQGQYMSQVSWTLIQDPITQES</sequence>
<reference evidence="1 2" key="1">
    <citation type="journal article" date="2015" name="Genome Announc.">
        <title>Expanding the biotechnology potential of lactobacilli through comparative genomics of 213 strains and associated genera.</title>
        <authorList>
            <person name="Sun Z."/>
            <person name="Harris H.M."/>
            <person name="McCann A."/>
            <person name="Guo C."/>
            <person name="Argimon S."/>
            <person name="Zhang W."/>
            <person name="Yang X."/>
            <person name="Jeffery I.B."/>
            <person name="Cooney J.C."/>
            <person name="Kagawa T.F."/>
            <person name="Liu W."/>
            <person name="Song Y."/>
            <person name="Salvetti E."/>
            <person name="Wrobel A."/>
            <person name="Rasinkangas P."/>
            <person name="Parkhill J."/>
            <person name="Rea M.C."/>
            <person name="O'Sullivan O."/>
            <person name="Ritari J."/>
            <person name="Douillard F.P."/>
            <person name="Paul Ross R."/>
            <person name="Yang R."/>
            <person name="Briner A.E."/>
            <person name="Felis G.E."/>
            <person name="de Vos W.M."/>
            <person name="Barrangou R."/>
            <person name="Klaenhammer T.R."/>
            <person name="Caufield P.W."/>
            <person name="Cui Y."/>
            <person name="Zhang H."/>
            <person name="O'Toole P.W."/>
        </authorList>
    </citation>
    <scope>NUCLEOTIDE SEQUENCE [LARGE SCALE GENOMIC DNA]</scope>
    <source>
        <strain evidence="1 2">ATCC 53295</strain>
    </source>
</reference>
<dbReference type="Proteomes" id="UP000051176">
    <property type="component" value="Unassembled WGS sequence"/>
</dbReference>
<name>A0A0R1GLK0_9LACO</name>
<dbReference type="EMBL" id="AZCZ01000041">
    <property type="protein sequence ID" value="KRK34959.1"/>
    <property type="molecule type" value="Genomic_DNA"/>
</dbReference>
<evidence type="ECO:0008006" key="3">
    <source>
        <dbReference type="Google" id="ProtNLM"/>
    </source>
</evidence>
<dbReference type="AlphaFoldDB" id="A0A0R1GLK0"/>
<evidence type="ECO:0000313" key="2">
    <source>
        <dbReference type="Proteomes" id="UP000051176"/>
    </source>
</evidence>